<gene>
    <name evidence="11" type="ORF">AMK59_5279</name>
</gene>
<dbReference type="PANTHER" id="PTHR10696">
    <property type="entry name" value="GAMMA-BUTYROBETAINE HYDROXYLASE-RELATED"/>
    <property type="match status" value="1"/>
</dbReference>
<dbReference type="PANTHER" id="PTHR10696:SF33">
    <property type="entry name" value="GAMMA-BUTYROBETAINE DIOXYGENASE"/>
    <property type="match status" value="1"/>
</dbReference>
<dbReference type="OrthoDB" id="406634at2759"/>
<dbReference type="FunFam" id="3.60.130.10:FF:000001">
    <property type="entry name" value="Trimethyllysine dioxygenase, mitochondrial"/>
    <property type="match status" value="1"/>
</dbReference>
<evidence type="ECO:0000256" key="6">
    <source>
        <dbReference type="ARBA" id="ARBA00022873"/>
    </source>
</evidence>
<dbReference type="InterPro" id="IPR003819">
    <property type="entry name" value="TauD/TfdA-like"/>
</dbReference>
<dbReference type="AlphaFoldDB" id="A0A0T6B0H0"/>
<evidence type="ECO:0000256" key="2">
    <source>
        <dbReference type="ARBA" id="ARBA00001961"/>
    </source>
</evidence>
<keyword evidence="12" id="KW-1185">Reference proteome</keyword>
<evidence type="ECO:0000256" key="3">
    <source>
        <dbReference type="ARBA" id="ARBA00005022"/>
    </source>
</evidence>
<evidence type="ECO:0000259" key="10">
    <source>
        <dbReference type="Pfam" id="PF02668"/>
    </source>
</evidence>
<sequence length="242" mass="27846">LAIYGVTLIKNAPENEKECQKISERVAFAKKTHYGESFYVIAKEGTNNVAYLSNPLQLHTDLPYYRYKPGVILLHCLIQTKSKGGGNLLTDTFYIAEKLRKENRHVFETLSRTDVNWSDVGEEDGVSFHKIHRDPMISLDKYGNISVIRHSIPQRDSYFTVGIDEVKPWYKALKVFVEEIYMNAAHLKTQPGEILAIDNTRLVHGRLGYEDTKDAKRLLIGNYLDWDEIHSKLRVLGKSFEK</sequence>
<dbReference type="GO" id="GO:0045329">
    <property type="term" value="P:carnitine biosynthetic process"/>
    <property type="evidence" value="ECO:0007669"/>
    <property type="project" value="UniProtKB-KW"/>
</dbReference>
<evidence type="ECO:0000256" key="1">
    <source>
        <dbReference type="ARBA" id="ARBA00001954"/>
    </source>
</evidence>
<dbReference type="GO" id="GO:0046872">
    <property type="term" value="F:metal ion binding"/>
    <property type="evidence" value="ECO:0007669"/>
    <property type="project" value="UniProtKB-KW"/>
</dbReference>
<accession>A0A0T6B0H0</accession>
<feature type="domain" description="TauD/TfdA-like" evidence="10">
    <location>
        <begin position="2"/>
        <end position="219"/>
    </location>
</feature>
<reference evidence="11 12" key="1">
    <citation type="submission" date="2015-09" db="EMBL/GenBank/DDBJ databases">
        <title>Draft genome of the scarab beetle Oryctes borbonicus.</title>
        <authorList>
            <person name="Meyer J.M."/>
            <person name="Markov G.V."/>
            <person name="Baskaran P."/>
            <person name="Herrmann M."/>
            <person name="Sommer R.J."/>
            <person name="Roedelsperger C."/>
        </authorList>
    </citation>
    <scope>NUCLEOTIDE SEQUENCE [LARGE SCALE GENOMIC DNA]</scope>
    <source>
        <strain evidence="11">OB123</strain>
        <tissue evidence="11">Whole animal</tissue>
    </source>
</reference>
<dbReference type="GO" id="GO:0005739">
    <property type="term" value="C:mitochondrion"/>
    <property type="evidence" value="ECO:0007669"/>
    <property type="project" value="TreeGrafter"/>
</dbReference>
<proteinExistence type="inferred from homology"/>
<organism evidence="11 12">
    <name type="scientific">Oryctes borbonicus</name>
    <dbReference type="NCBI Taxonomy" id="1629725"/>
    <lineage>
        <taxon>Eukaryota</taxon>
        <taxon>Metazoa</taxon>
        <taxon>Ecdysozoa</taxon>
        <taxon>Arthropoda</taxon>
        <taxon>Hexapoda</taxon>
        <taxon>Insecta</taxon>
        <taxon>Pterygota</taxon>
        <taxon>Neoptera</taxon>
        <taxon>Endopterygota</taxon>
        <taxon>Coleoptera</taxon>
        <taxon>Polyphaga</taxon>
        <taxon>Scarabaeiformia</taxon>
        <taxon>Scarabaeidae</taxon>
        <taxon>Dynastinae</taxon>
        <taxon>Oryctes</taxon>
    </lineage>
</organism>
<dbReference type="SUPFAM" id="SSF51197">
    <property type="entry name" value="Clavaminate synthase-like"/>
    <property type="match status" value="1"/>
</dbReference>
<evidence type="ECO:0000256" key="5">
    <source>
        <dbReference type="ARBA" id="ARBA00022723"/>
    </source>
</evidence>
<evidence type="ECO:0000313" key="11">
    <source>
        <dbReference type="EMBL" id="KRT80840.1"/>
    </source>
</evidence>
<comment type="caution">
    <text evidence="11">The sequence shown here is derived from an EMBL/GenBank/DDBJ whole genome shotgun (WGS) entry which is preliminary data.</text>
</comment>
<name>A0A0T6B0H0_9SCAR</name>
<dbReference type="Pfam" id="PF02668">
    <property type="entry name" value="TauD"/>
    <property type="match status" value="1"/>
</dbReference>
<keyword evidence="9" id="KW-0408">Iron</keyword>
<evidence type="ECO:0000313" key="12">
    <source>
        <dbReference type="Proteomes" id="UP000051574"/>
    </source>
</evidence>
<keyword evidence="7" id="KW-0223">Dioxygenase</keyword>
<dbReference type="CDD" id="cd00250">
    <property type="entry name" value="CAS_like"/>
    <property type="match status" value="1"/>
</dbReference>
<evidence type="ECO:0000256" key="4">
    <source>
        <dbReference type="ARBA" id="ARBA00008654"/>
    </source>
</evidence>
<keyword evidence="6" id="KW-0124">Carnitine biosynthesis</keyword>
<dbReference type="GO" id="GO:0051213">
    <property type="term" value="F:dioxygenase activity"/>
    <property type="evidence" value="ECO:0007669"/>
    <property type="project" value="UniProtKB-KW"/>
</dbReference>
<protein>
    <recommendedName>
        <fullName evidence="10">TauD/TfdA-like domain-containing protein</fullName>
    </recommendedName>
</protein>
<comment type="similarity">
    <text evidence="4">Belongs to the gamma-BBH/TMLD family.</text>
</comment>
<keyword evidence="5" id="KW-0479">Metal-binding</keyword>
<evidence type="ECO:0000256" key="9">
    <source>
        <dbReference type="ARBA" id="ARBA00023004"/>
    </source>
</evidence>
<comment type="cofactor">
    <cofactor evidence="1">
        <name>Fe(2+)</name>
        <dbReference type="ChEBI" id="CHEBI:29033"/>
    </cofactor>
</comment>
<dbReference type="InterPro" id="IPR050411">
    <property type="entry name" value="AlphaKG_dependent_hydroxylases"/>
</dbReference>
<evidence type="ECO:0000256" key="8">
    <source>
        <dbReference type="ARBA" id="ARBA00023002"/>
    </source>
</evidence>
<dbReference type="InterPro" id="IPR042098">
    <property type="entry name" value="TauD-like_sf"/>
</dbReference>
<feature type="non-terminal residue" evidence="11">
    <location>
        <position position="1"/>
    </location>
</feature>
<dbReference type="EMBL" id="LJIG01016358">
    <property type="protein sequence ID" value="KRT80840.1"/>
    <property type="molecule type" value="Genomic_DNA"/>
</dbReference>
<keyword evidence="8" id="KW-0560">Oxidoreductase</keyword>
<evidence type="ECO:0000256" key="7">
    <source>
        <dbReference type="ARBA" id="ARBA00022964"/>
    </source>
</evidence>
<dbReference type="Proteomes" id="UP000051574">
    <property type="component" value="Unassembled WGS sequence"/>
</dbReference>
<comment type="pathway">
    <text evidence="3">Amine and polyamine biosynthesis; carnitine biosynthesis.</text>
</comment>
<dbReference type="Gene3D" id="3.60.130.10">
    <property type="entry name" value="Clavaminate synthase-like"/>
    <property type="match status" value="1"/>
</dbReference>
<comment type="cofactor">
    <cofactor evidence="2">
        <name>L-ascorbate</name>
        <dbReference type="ChEBI" id="CHEBI:38290"/>
    </cofactor>
</comment>